<organism evidence="2 3">
    <name type="scientific">Sulfurimicrobium lacus</name>
    <dbReference type="NCBI Taxonomy" id="2715678"/>
    <lineage>
        <taxon>Bacteria</taxon>
        <taxon>Pseudomonadati</taxon>
        <taxon>Pseudomonadota</taxon>
        <taxon>Betaproteobacteria</taxon>
        <taxon>Nitrosomonadales</taxon>
        <taxon>Sulfuricellaceae</taxon>
        <taxon>Sulfurimicrobium</taxon>
    </lineage>
</organism>
<keyword evidence="2" id="KW-0808">Transferase</keyword>
<reference evidence="3" key="1">
    <citation type="submission" date="2020-03" db="EMBL/GenBank/DDBJ databases">
        <title>Complete genome sequence of sulfur-oxidizing bacterium skT11.</title>
        <authorList>
            <person name="Kanda M."/>
            <person name="Kojima H."/>
            <person name="Fukui M."/>
        </authorList>
    </citation>
    <scope>NUCLEOTIDE SEQUENCE [LARGE SCALE GENOMIC DNA]</scope>
    <source>
        <strain evidence="3">skT11</strain>
    </source>
</reference>
<gene>
    <name evidence="2" type="ORF">SKTS_14700</name>
</gene>
<dbReference type="GO" id="GO:0032259">
    <property type="term" value="P:methylation"/>
    <property type="evidence" value="ECO:0007669"/>
    <property type="project" value="UniProtKB-KW"/>
</dbReference>
<feature type="region of interest" description="Disordered" evidence="1">
    <location>
        <begin position="254"/>
        <end position="287"/>
    </location>
</feature>
<evidence type="ECO:0000313" key="3">
    <source>
        <dbReference type="Proteomes" id="UP000502260"/>
    </source>
</evidence>
<accession>A0A6F8VA94</accession>
<evidence type="ECO:0000313" key="2">
    <source>
        <dbReference type="EMBL" id="BCB26584.1"/>
    </source>
</evidence>
<sequence>MNEQFDYLECGNCGCLQIAQIPDDLSRFYPDNYYSFSGSLNSRFTLASFAKKRRFAYCIEGRDLIGKALTIKFGKPEFASWFTNTQTRFADRILDVGCGSGRLLLSLRDMGFIHLEGIDPYIAHDINYDNGVKILKAHLHSLESQYDFIMLHHSFEHMEDPQEVMKQLFRITRPGHYVLIRVPVASSYAWRTYRENWVQLDAPRHLYLHTEKSMKLLAEHAGFHLDQVVHDSSPMQFWGSEQYRMNITLRDPKSYMQNPQESPFTQQQISEFQQQSEELNRKGEGDQACFYFRKPDTLAS</sequence>
<dbReference type="SUPFAM" id="SSF53335">
    <property type="entry name" value="S-adenosyl-L-methionine-dependent methyltransferases"/>
    <property type="match status" value="1"/>
</dbReference>
<proteinExistence type="predicted"/>
<feature type="compositionally biased region" description="Low complexity" evidence="1">
    <location>
        <begin position="266"/>
        <end position="277"/>
    </location>
</feature>
<protein>
    <submittedName>
        <fullName evidence="2">Putative methyltransferase</fullName>
    </submittedName>
</protein>
<keyword evidence="3" id="KW-1185">Reference proteome</keyword>
<dbReference type="Gene3D" id="3.40.50.150">
    <property type="entry name" value="Vaccinia Virus protein VP39"/>
    <property type="match status" value="1"/>
</dbReference>
<keyword evidence="2" id="KW-0489">Methyltransferase</keyword>
<evidence type="ECO:0000256" key="1">
    <source>
        <dbReference type="SAM" id="MobiDB-lite"/>
    </source>
</evidence>
<dbReference type="Proteomes" id="UP000502260">
    <property type="component" value="Chromosome"/>
</dbReference>
<dbReference type="AlphaFoldDB" id="A0A6F8VA94"/>
<dbReference type="GO" id="GO:0008168">
    <property type="term" value="F:methyltransferase activity"/>
    <property type="evidence" value="ECO:0007669"/>
    <property type="project" value="UniProtKB-KW"/>
</dbReference>
<dbReference type="RefSeq" id="WP_173062583.1">
    <property type="nucleotide sequence ID" value="NZ_AP022853.1"/>
</dbReference>
<name>A0A6F8VA94_9PROT</name>
<dbReference type="PANTHER" id="PTHR43861">
    <property type="entry name" value="TRANS-ACONITATE 2-METHYLTRANSFERASE-RELATED"/>
    <property type="match status" value="1"/>
</dbReference>
<dbReference type="CDD" id="cd02440">
    <property type="entry name" value="AdoMet_MTases"/>
    <property type="match status" value="1"/>
</dbReference>
<dbReference type="Pfam" id="PF13489">
    <property type="entry name" value="Methyltransf_23"/>
    <property type="match status" value="1"/>
</dbReference>
<dbReference type="KEGG" id="slac:SKTS_14700"/>
<dbReference type="EMBL" id="AP022853">
    <property type="protein sequence ID" value="BCB26584.1"/>
    <property type="molecule type" value="Genomic_DNA"/>
</dbReference>
<dbReference type="InterPro" id="IPR029063">
    <property type="entry name" value="SAM-dependent_MTases_sf"/>
</dbReference>
<feature type="compositionally biased region" description="Polar residues" evidence="1">
    <location>
        <begin position="255"/>
        <end position="265"/>
    </location>
</feature>